<feature type="compositionally biased region" description="Basic and acidic residues" evidence="1">
    <location>
        <begin position="57"/>
        <end position="66"/>
    </location>
</feature>
<protein>
    <submittedName>
        <fullName evidence="2">DedA protein</fullName>
    </submittedName>
</protein>
<accession>A0A6J4N824</accession>
<evidence type="ECO:0000256" key="1">
    <source>
        <dbReference type="SAM" id="MobiDB-lite"/>
    </source>
</evidence>
<gene>
    <name evidence="2" type="ORF">AVDCRST_MAG64-610</name>
</gene>
<reference evidence="2" key="1">
    <citation type="submission" date="2020-02" db="EMBL/GenBank/DDBJ databases">
        <authorList>
            <person name="Meier V. D."/>
        </authorList>
    </citation>
    <scope>NUCLEOTIDE SEQUENCE</scope>
    <source>
        <strain evidence="2">AVDCRST_MAG64</strain>
    </source>
</reference>
<dbReference type="EMBL" id="CADCUQ010000158">
    <property type="protein sequence ID" value="CAA9380543.1"/>
    <property type="molecule type" value="Genomic_DNA"/>
</dbReference>
<feature type="non-terminal residue" evidence="2">
    <location>
        <position position="1"/>
    </location>
</feature>
<organism evidence="2">
    <name type="scientific">uncultured Phycisphaerae bacterium</name>
    <dbReference type="NCBI Taxonomy" id="904963"/>
    <lineage>
        <taxon>Bacteria</taxon>
        <taxon>Pseudomonadati</taxon>
        <taxon>Planctomycetota</taxon>
        <taxon>Phycisphaerae</taxon>
        <taxon>environmental samples</taxon>
    </lineage>
</organism>
<name>A0A6J4N824_9BACT</name>
<evidence type="ECO:0000313" key="2">
    <source>
        <dbReference type="EMBL" id="CAA9380543.1"/>
    </source>
</evidence>
<feature type="region of interest" description="Disordered" evidence="1">
    <location>
        <begin position="1"/>
        <end position="84"/>
    </location>
</feature>
<dbReference type="AlphaFoldDB" id="A0A6J4N824"/>
<sequence length="84" mass="9918">GVPQQAVRPAPPPRRRRPLAGDDRVHRHRQPVHRAVRDRVRRDRAGRHAVPARRLAAVRDRGDRQRERRHQPAAGHRPADRRRR</sequence>
<proteinExistence type="predicted"/>
<feature type="non-terminal residue" evidence="2">
    <location>
        <position position="84"/>
    </location>
</feature>